<dbReference type="AlphaFoldDB" id="A0AAV5AE17"/>
<proteinExistence type="predicted"/>
<evidence type="ECO:0000313" key="2">
    <source>
        <dbReference type="Proteomes" id="UP001050691"/>
    </source>
</evidence>
<dbReference type="SUPFAM" id="SSF52047">
    <property type="entry name" value="RNI-like"/>
    <property type="match status" value="1"/>
</dbReference>
<evidence type="ECO:0008006" key="3">
    <source>
        <dbReference type="Google" id="ProtNLM"/>
    </source>
</evidence>
<name>A0AAV5AE17_9AGAM</name>
<organism evidence="1 2">
    <name type="scientific">Clathrus columnatus</name>
    <dbReference type="NCBI Taxonomy" id="1419009"/>
    <lineage>
        <taxon>Eukaryota</taxon>
        <taxon>Fungi</taxon>
        <taxon>Dikarya</taxon>
        <taxon>Basidiomycota</taxon>
        <taxon>Agaricomycotina</taxon>
        <taxon>Agaricomycetes</taxon>
        <taxon>Phallomycetidae</taxon>
        <taxon>Phallales</taxon>
        <taxon>Clathraceae</taxon>
        <taxon>Clathrus</taxon>
    </lineage>
</organism>
<comment type="caution">
    <text evidence="1">The sequence shown here is derived from an EMBL/GenBank/DDBJ whole genome shotgun (WGS) entry which is preliminary data.</text>
</comment>
<accession>A0AAV5AE17</accession>
<dbReference type="InterPro" id="IPR032675">
    <property type="entry name" value="LRR_dom_sf"/>
</dbReference>
<sequence length="493" mass="57145">MSTQWITRFPAEVLFLTIGAINDRNDLLSLALTCRFISQLIIPDKIKYFRISSLIENPNLWDQLLKNLYLCKGTHEFELTDGIHVIPLERWFRNLNNPIYTTIVYDSLPKIIRNMVNLSRVKFSWRNTNLETLWKFLDALGDSGCRLEEFDLFLDISHSMLVVGSELWMKKLEEPRIWTKFDRTALQKLSIRTTISLGGTGYWPIPVNWVGNILSDTPRLTHLSLSIQHITPSANLFDYTWPNLENLIINNGSIFSRPAQPQSKPKFSDFFKRHPTLTTLSLPYNIYRFSNFPDITVECLPNLASFAYDGLPRFPSSLVLSPVSARRLRHLTICDNAAALQSRDNMNIYKELTSLQTLCFTVNAHGSNYKNIDEILEILAVHATGLQKIHLPTDETPLTSYYTTLSILQRFPKLTHLSGIWAYNIDDRDPLLQELYQCRQLEYAIHVGHDNTPHVFRLVREFEHEDKCMLVEVDAERNPNCDMRTWGGFYKKI</sequence>
<reference evidence="1" key="1">
    <citation type="submission" date="2021-10" db="EMBL/GenBank/DDBJ databases">
        <title>De novo Genome Assembly of Clathrus columnatus (Basidiomycota, Fungi) Using Illumina and Nanopore Sequence Data.</title>
        <authorList>
            <person name="Ogiso-Tanaka E."/>
            <person name="Itagaki H."/>
            <person name="Hosoya T."/>
            <person name="Hosaka K."/>
        </authorList>
    </citation>
    <scope>NUCLEOTIDE SEQUENCE</scope>
    <source>
        <strain evidence="1">MO-923</strain>
    </source>
</reference>
<protein>
    <recommendedName>
        <fullName evidence="3">F-box domain-containing protein</fullName>
    </recommendedName>
</protein>
<evidence type="ECO:0000313" key="1">
    <source>
        <dbReference type="EMBL" id="GJJ12872.1"/>
    </source>
</evidence>
<keyword evidence="2" id="KW-1185">Reference proteome</keyword>
<gene>
    <name evidence="1" type="ORF">Clacol_007118</name>
</gene>
<dbReference type="EMBL" id="BPWL01000008">
    <property type="protein sequence ID" value="GJJ12872.1"/>
    <property type="molecule type" value="Genomic_DNA"/>
</dbReference>
<dbReference type="Proteomes" id="UP001050691">
    <property type="component" value="Unassembled WGS sequence"/>
</dbReference>
<dbReference type="Gene3D" id="3.80.10.10">
    <property type="entry name" value="Ribonuclease Inhibitor"/>
    <property type="match status" value="1"/>
</dbReference>